<comment type="caution">
    <text evidence="2">The sequence shown here is derived from an EMBL/GenBank/DDBJ whole genome shotgun (WGS) entry which is preliminary data.</text>
</comment>
<keyword evidence="2" id="KW-0378">Hydrolase</keyword>
<keyword evidence="1" id="KW-0472">Membrane</keyword>
<accession>A0A4Q7EBZ1</accession>
<keyword evidence="1" id="KW-0812">Transmembrane</keyword>
<feature type="transmembrane region" description="Helical" evidence="1">
    <location>
        <begin position="57"/>
        <end position="76"/>
    </location>
</feature>
<dbReference type="EMBL" id="PPUZ01000034">
    <property type="protein sequence ID" value="RZM80203.1"/>
    <property type="molecule type" value="Genomic_DNA"/>
</dbReference>
<evidence type="ECO:0000313" key="2">
    <source>
        <dbReference type="EMBL" id="RZM80203.1"/>
    </source>
</evidence>
<proteinExistence type="predicted"/>
<sequence>MSLFVEHLSQILIVLGLLALIIEVAVLGFATFVLFFLGLSLVLSGLMMSVSLLDATLMNALWVNAVLTAALAAVLWQPLKRMQAKTQSTEVNSDFADITLVLSDDLNEQSQLTHAYSGITWQLKSETPIAKGTTVKVVKKSVGVLWVEALNTPS</sequence>
<dbReference type="GO" id="GO:0006508">
    <property type="term" value="P:proteolysis"/>
    <property type="evidence" value="ECO:0007669"/>
    <property type="project" value="UniProtKB-KW"/>
</dbReference>
<keyword evidence="2" id="KW-0645">Protease</keyword>
<name>A0A4Q7EBZ1_9GAMM</name>
<protein>
    <submittedName>
        <fullName evidence="2">Activity regulator of membrane protease YbbK</fullName>
    </submittedName>
</protein>
<keyword evidence="1" id="KW-1133">Transmembrane helix</keyword>
<dbReference type="AlphaFoldDB" id="A0A4Q7EBZ1"/>
<feature type="transmembrane region" description="Helical" evidence="1">
    <location>
        <begin position="12"/>
        <end position="37"/>
    </location>
</feature>
<dbReference type="GO" id="GO:0008233">
    <property type="term" value="F:peptidase activity"/>
    <property type="evidence" value="ECO:0007669"/>
    <property type="project" value="UniProtKB-KW"/>
</dbReference>
<reference evidence="2 3" key="1">
    <citation type="submission" date="2018-01" db="EMBL/GenBank/DDBJ databases">
        <title>Co-occurrence of chitin degradation, pigmentation and bioactivity in marine Pseudoalteromonas.</title>
        <authorList>
            <person name="Paulsen S."/>
            <person name="Gram L."/>
            <person name="Machado H."/>
        </authorList>
    </citation>
    <scope>NUCLEOTIDE SEQUENCE [LARGE SCALE GENOMIC DNA]</scope>
    <source>
        <strain evidence="2 3">S1946</strain>
    </source>
</reference>
<evidence type="ECO:0000313" key="3">
    <source>
        <dbReference type="Proteomes" id="UP000292345"/>
    </source>
</evidence>
<organism evidence="2 3">
    <name type="scientific">Pseudoalteromonas rubra</name>
    <dbReference type="NCBI Taxonomy" id="43658"/>
    <lineage>
        <taxon>Bacteria</taxon>
        <taxon>Pseudomonadati</taxon>
        <taxon>Pseudomonadota</taxon>
        <taxon>Gammaproteobacteria</taxon>
        <taxon>Alteromonadales</taxon>
        <taxon>Pseudoalteromonadaceae</taxon>
        <taxon>Pseudoalteromonas</taxon>
    </lineage>
</organism>
<gene>
    <name evidence="2" type="ORF">C3B51_12990</name>
</gene>
<evidence type="ECO:0000256" key="1">
    <source>
        <dbReference type="SAM" id="Phobius"/>
    </source>
</evidence>
<dbReference type="Proteomes" id="UP000292345">
    <property type="component" value="Unassembled WGS sequence"/>
</dbReference>
<dbReference type="RefSeq" id="WP_130245303.1">
    <property type="nucleotide sequence ID" value="NZ_PPUZ01000034.1"/>
</dbReference>